<reference evidence="1" key="1">
    <citation type="submission" date="2014-09" db="EMBL/GenBank/DDBJ databases">
        <authorList>
            <person name="Magalhaes I.L.F."/>
            <person name="Oliveira U."/>
            <person name="Santos F.R."/>
            <person name="Vidigal T.H.D.A."/>
            <person name="Brescovit A.D."/>
            <person name="Santos A.J."/>
        </authorList>
    </citation>
    <scope>NUCLEOTIDE SEQUENCE</scope>
    <source>
        <tissue evidence="1">Shoot tissue taken approximately 20 cm above the soil surface</tissue>
    </source>
</reference>
<sequence length="51" mass="5372">MRHNVRGGERCCSGVGGGDEELITGGVVPLLITWSQLAIRSMVICTLSAMP</sequence>
<reference evidence="1" key="2">
    <citation type="journal article" date="2015" name="Data Brief">
        <title>Shoot transcriptome of the giant reed, Arundo donax.</title>
        <authorList>
            <person name="Barrero R.A."/>
            <person name="Guerrero F.D."/>
            <person name="Moolhuijzen P."/>
            <person name="Goolsby J.A."/>
            <person name="Tidwell J."/>
            <person name="Bellgard S.E."/>
            <person name="Bellgard M.I."/>
        </authorList>
    </citation>
    <scope>NUCLEOTIDE SEQUENCE</scope>
    <source>
        <tissue evidence="1">Shoot tissue taken approximately 20 cm above the soil surface</tissue>
    </source>
</reference>
<evidence type="ECO:0000313" key="1">
    <source>
        <dbReference type="EMBL" id="JAD33372.1"/>
    </source>
</evidence>
<protein>
    <submittedName>
        <fullName evidence="1">Uncharacterized protein</fullName>
    </submittedName>
</protein>
<dbReference type="AlphaFoldDB" id="A0A0A8ZER2"/>
<dbReference type="EMBL" id="GBRH01264523">
    <property type="protein sequence ID" value="JAD33372.1"/>
    <property type="molecule type" value="Transcribed_RNA"/>
</dbReference>
<proteinExistence type="predicted"/>
<organism evidence="1">
    <name type="scientific">Arundo donax</name>
    <name type="common">Giant reed</name>
    <name type="synonym">Donax arundinaceus</name>
    <dbReference type="NCBI Taxonomy" id="35708"/>
    <lineage>
        <taxon>Eukaryota</taxon>
        <taxon>Viridiplantae</taxon>
        <taxon>Streptophyta</taxon>
        <taxon>Embryophyta</taxon>
        <taxon>Tracheophyta</taxon>
        <taxon>Spermatophyta</taxon>
        <taxon>Magnoliopsida</taxon>
        <taxon>Liliopsida</taxon>
        <taxon>Poales</taxon>
        <taxon>Poaceae</taxon>
        <taxon>PACMAD clade</taxon>
        <taxon>Arundinoideae</taxon>
        <taxon>Arundineae</taxon>
        <taxon>Arundo</taxon>
    </lineage>
</organism>
<name>A0A0A8ZER2_ARUDO</name>
<accession>A0A0A8ZER2</accession>